<comment type="caution">
    <text evidence="6">The sequence shown here is derived from an EMBL/GenBank/DDBJ whole genome shotgun (WGS) entry which is preliminary data.</text>
</comment>
<accession>A0A1V9XVU9</accession>
<evidence type="ECO:0000256" key="3">
    <source>
        <dbReference type="ARBA" id="ARBA00023180"/>
    </source>
</evidence>
<dbReference type="Gene3D" id="2.60.40.10">
    <property type="entry name" value="Immunoglobulins"/>
    <property type="match status" value="1"/>
</dbReference>
<dbReference type="InterPro" id="IPR013098">
    <property type="entry name" value="Ig_I-set"/>
</dbReference>
<evidence type="ECO:0000256" key="2">
    <source>
        <dbReference type="ARBA" id="ARBA00023157"/>
    </source>
</evidence>
<name>A0A1V9XVU9_9ACAR</name>
<proteinExistence type="predicted"/>
<sequence>MNCVRAANRITLERSVEVKDAIQGKISSLLCLVIEGEEVSFSWLKDGHVITPSERISLYSDGTGSKLTFRQTQVSDSGNYTCVARNEASTARMVVKFSVEGRRTLANRCTVF</sequence>
<gene>
    <name evidence="6" type="ORF">BIW11_07020</name>
</gene>
<dbReference type="OrthoDB" id="6503198at2759"/>
<keyword evidence="7" id="KW-1185">Reference proteome</keyword>
<dbReference type="PROSITE" id="PS50835">
    <property type="entry name" value="IG_LIKE"/>
    <property type="match status" value="1"/>
</dbReference>
<keyword evidence="3" id="KW-0325">Glycoprotein</keyword>
<dbReference type="EMBL" id="MNPL01003396">
    <property type="protein sequence ID" value="OQR77543.1"/>
    <property type="molecule type" value="Genomic_DNA"/>
</dbReference>
<dbReference type="InterPro" id="IPR003598">
    <property type="entry name" value="Ig_sub2"/>
</dbReference>
<keyword evidence="1" id="KW-0732">Signal</keyword>
<reference evidence="6 7" key="1">
    <citation type="journal article" date="2017" name="Gigascience">
        <title>Draft genome of the honey bee ectoparasitic mite, Tropilaelaps mercedesae, is shaped by the parasitic life history.</title>
        <authorList>
            <person name="Dong X."/>
            <person name="Armstrong S.D."/>
            <person name="Xia D."/>
            <person name="Makepeace B.L."/>
            <person name="Darby A.C."/>
            <person name="Kadowaki T."/>
        </authorList>
    </citation>
    <scope>NUCLEOTIDE SEQUENCE [LARGE SCALE GENOMIC DNA]</scope>
    <source>
        <strain evidence="6">Wuxi-XJTLU</strain>
    </source>
</reference>
<dbReference type="InterPro" id="IPR007110">
    <property type="entry name" value="Ig-like_dom"/>
</dbReference>
<dbReference type="STRING" id="418985.A0A1V9XVU9"/>
<dbReference type="SMART" id="SM00408">
    <property type="entry name" value="IGc2"/>
    <property type="match status" value="1"/>
</dbReference>
<dbReference type="CDD" id="cd00096">
    <property type="entry name" value="Ig"/>
    <property type="match status" value="1"/>
</dbReference>
<feature type="domain" description="Ig-like" evidence="5">
    <location>
        <begin position="23"/>
        <end position="98"/>
    </location>
</feature>
<dbReference type="Proteomes" id="UP000192247">
    <property type="component" value="Unassembled WGS sequence"/>
</dbReference>
<dbReference type="InterPro" id="IPR013783">
    <property type="entry name" value="Ig-like_fold"/>
</dbReference>
<keyword evidence="2" id="KW-1015">Disulfide bond</keyword>
<keyword evidence="4" id="KW-0393">Immunoglobulin domain</keyword>
<protein>
    <submittedName>
        <fullName evidence="6">Titin-like</fullName>
    </submittedName>
</protein>
<evidence type="ECO:0000256" key="1">
    <source>
        <dbReference type="ARBA" id="ARBA00022729"/>
    </source>
</evidence>
<dbReference type="InParanoid" id="A0A1V9XVU9"/>
<dbReference type="InterPro" id="IPR036179">
    <property type="entry name" value="Ig-like_dom_sf"/>
</dbReference>
<organism evidence="6 7">
    <name type="scientific">Tropilaelaps mercedesae</name>
    <dbReference type="NCBI Taxonomy" id="418985"/>
    <lineage>
        <taxon>Eukaryota</taxon>
        <taxon>Metazoa</taxon>
        <taxon>Ecdysozoa</taxon>
        <taxon>Arthropoda</taxon>
        <taxon>Chelicerata</taxon>
        <taxon>Arachnida</taxon>
        <taxon>Acari</taxon>
        <taxon>Parasitiformes</taxon>
        <taxon>Mesostigmata</taxon>
        <taxon>Gamasina</taxon>
        <taxon>Dermanyssoidea</taxon>
        <taxon>Laelapidae</taxon>
        <taxon>Tropilaelaps</taxon>
    </lineage>
</organism>
<dbReference type="PANTHER" id="PTHR44337:SF20">
    <property type="entry name" value="CARCINOEMBRYONIC ANTIGEN-RELATED CELL ADHESION MOLECULE 5-RELATED"/>
    <property type="match status" value="1"/>
</dbReference>
<dbReference type="Pfam" id="PF07679">
    <property type="entry name" value="I-set"/>
    <property type="match status" value="1"/>
</dbReference>
<evidence type="ECO:0000313" key="7">
    <source>
        <dbReference type="Proteomes" id="UP000192247"/>
    </source>
</evidence>
<evidence type="ECO:0000256" key="4">
    <source>
        <dbReference type="ARBA" id="ARBA00023319"/>
    </source>
</evidence>
<dbReference type="InterPro" id="IPR003599">
    <property type="entry name" value="Ig_sub"/>
</dbReference>
<dbReference type="AlphaFoldDB" id="A0A1V9XVU9"/>
<dbReference type="InterPro" id="IPR052598">
    <property type="entry name" value="IgSF_CEA-related"/>
</dbReference>
<evidence type="ECO:0000259" key="5">
    <source>
        <dbReference type="PROSITE" id="PS50835"/>
    </source>
</evidence>
<dbReference type="PANTHER" id="PTHR44337">
    <property type="entry name" value="CARCINOEMBRYONIC ANTIGEN-RELATED CELL ADHESION MOLECULE 8"/>
    <property type="match status" value="1"/>
</dbReference>
<dbReference type="SUPFAM" id="SSF48726">
    <property type="entry name" value="Immunoglobulin"/>
    <property type="match status" value="1"/>
</dbReference>
<evidence type="ECO:0000313" key="6">
    <source>
        <dbReference type="EMBL" id="OQR77543.1"/>
    </source>
</evidence>
<dbReference type="SMART" id="SM00409">
    <property type="entry name" value="IG"/>
    <property type="match status" value="1"/>
</dbReference>